<proteinExistence type="inferred from homology"/>
<dbReference type="Pfam" id="PF02257">
    <property type="entry name" value="RFX_DNA_binding"/>
    <property type="match status" value="1"/>
</dbReference>
<dbReference type="InterPro" id="IPR003150">
    <property type="entry name" value="DNA-bd_RFX"/>
</dbReference>
<dbReference type="InterPro" id="IPR036388">
    <property type="entry name" value="WH-like_DNA-bd_sf"/>
</dbReference>
<dbReference type="GO" id="GO:0000981">
    <property type="term" value="F:DNA-binding transcription factor activity, RNA polymerase II-specific"/>
    <property type="evidence" value="ECO:0007669"/>
    <property type="project" value="TreeGrafter"/>
</dbReference>
<feature type="region of interest" description="Disordered" evidence="5">
    <location>
        <begin position="1"/>
        <end position="32"/>
    </location>
</feature>
<dbReference type="OMA" id="QKAPRPN"/>
<dbReference type="Pfam" id="PF18326">
    <property type="entry name" value="RFX5_N"/>
    <property type="match status" value="1"/>
</dbReference>
<keyword evidence="8" id="KW-1185">Reference proteome</keyword>
<dbReference type="Ensembl" id="ENSACIT00000001599.1">
    <property type="protein sequence ID" value="ENSACIP00000001531.1"/>
    <property type="gene ID" value="ENSACIG00000001274.1"/>
</dbReference>
<feature type="compositionally biased region" description="Basic and acidic residues" evidence="5">
    <location>
        <begin position="1"/>
        <end position="18"/>
    </location>
</feature>
<feature type="compositionally biased region" description="Low complexity" evidence="5">
    <location>
        <begin position="601"/>
        <end position="611"/>
    </location>
</feature>
<evidence type="ECO:0000313" key="8">
    <source>
        <dbReference type="Proteomes" id="UP000261340"/>
    </source>
</evidence>
<reference evidence="7" key="2">
    <citation type="submission" date="2025-09" db="UniProtKB">
        <authorList>
            <consortium name="Ensembl"/>
        </authorList>
    </citation>
    <scope>IDENTIFICATION</scope>
</reference>
<dbReference type="Gene3D" id="1.10.10.10">
    <property type="entry name" value="Winged helix-like DNA-binding domain superfamily/Winged helix DNA-binding domain"/>
    <property type="match status" value="1"/>
</dbReference>
<dbReference type="Proteomes" id="UP000261340">
    <property type="component" value="Unplaced"/>
</dbReference>
<dbReference type="AlphaFoldDB" id="A0A3Q0QW72"/>
<feature type="region of interest" description="Disordered" evidence="5">
    <location>
        <begin position="577"/>
        <end position="629"/>
    </location>
</feature>
<feature type="compositionally biased region" description="Polar residues" evidence="5">
    <location>
        <begin position="619"/>
        <end position="629"/>
    </location>
</feature>
<accession>A0A3Q0QW72</accession>
<evidence type="ECO:0000256" key="1">
    <source>
        <dbReference type="ARBA" id="ARBA00004123"/>
    </source>
</evidence>
<dbReference type="PROSITE" id="PS51526">
    <property type="entry name" value="RFX_DBD"/>
    <property type="match status" value="1"/>
</dbReference>
<evidence type="ECO:0000256" key="2">
    <source>
        <dbReference type="ARBA" id="ARBA00023125"/>
    </source>
</evidence>
<evidence type="ECO:0000259" key="6">
    <source>
        <dbReference type="PROSITE" id="PS51526"/>
    </source>
</evidence>
<dbReference type="SUPFAM" id="SSF46785">
    <property type="entry name" value="Winged helix' DNA-binding domain"/>
    <property type="match status" value="1"/>
</dbReference>
<feature type="compositionally biased region" description="Low complexity" evidence="5">
    <location>
        <begin position="372"/>
        <end position="381"/>
    </location>
</feature>
<dbReference type="InterPro" id="IPR036390">
    <property type="entry name" value="WH_DNA-bd_sf"/>
</dbReference>
<dbReference type="FunFam" id="1.10.10.10:FF:000128">
    <property type="entry name" value="DNA-binding protein RFX5 isoform X1"/>
    <property type="match status" value="1"/>
</dbReference>
<dbReference type="InterPro" id="IPR039779">
    <property type="entry name" value="RFX-like"/>
</dbReference>
<feature type="compositionally biased region" description="Basic residues" evidence="5">
    <location>
        <begin position="416"/>
        <end position="425"/>
    </location>
</feature>
<evidence type="ECO:0000256" key="4">
    <source>
        <dbReference type="ARBA" id="ARBA00061114"/>
    </source>
</evidence>
<keyword evidence="2" id="KW-0238">DNA-binding</keyword>
<dbReference type="PANTHER" id="PTHR12619:SF18">
    <property type="entry name" value="DNA-BINDING PROTEIN RFX5"/>
    <property type="match status" value="1"/>
</dbReference>
<feature type="compositionally biased region" description="Gly residues" evidence="5">
    <location>
        <begin position="308"/>
        <end position="317"/>
    </location>
</feature>
<dbReference type="GO" id="GO:0000978">
    <property type="term" value="F:RNA polymerase II cis-regulatory region sequence-specific DNA binding"/>
    <property type="evidence" value="ECO:0007669"/>
    <property type="project" value="TreeGrafter"/>
</dbReference>
<feature type="domain" description="RFX-type winged-helix" evidence="6">
    <location>
        <begin position="76"/>
        <end position="154"/>
    </location>
</feature>
<sequence>MSEDQHHQRAEASRRGEGSLEAGEGDTEPSMLLQKLKNVQRFSDNDKLYLYLQLPSGPSSGDKRSDKFRLNTPLHTCNWIRSHLEEHSDTCLPKQDVYETYKRYCENLQQRPLSAANFGKIIRDIFPNIKARRLGGRGQSKYPFRLKHGIRRKTVLNMPLLPNLDLKNDPAELTELVQTYKQEVTEAACELICDWAQKILKRSFDTVVEIARYLIQEHIVNPRCSQAELVSSAALAGQDATWWSEDVTKTTPIPELFTAHLNGQSLAVPQVEAFMKQLPRILPRSSIPDKTLSVRSSPPSLAPKDASGVGGASGPGGPAAAAAASGGGVKVIAMATLPQQQGGPLPVMILPQSCLSYDREKVAPPPPPPPQQQHTPSTPTSVVQKARVSTVKRPLEAMASGGGAAGGSSASNTPQVKRKRGRPRKPRPEESLPAPPAALPPPPPPPAPPPHPPIITSVTGGVIQKASSSSSSQPLLELVIQEQPGMVLSQLPAVEQRGVVVQCQPGAVPEPDRHGRPLLLFQSPGNPSWELAAPGRTPMVEVIQKAPRPSNNNNSAAAPPATHLSPSCLPLPTLHEEQGEVEITLTPVELHVSSPPPPPTSSAVSSSPATVMKNEEQAESSISSQREGH</sequence>
<dbReference type="GeneTree" id="ENSGT01050000244970"/>
<comment type="similarity">
    <text evidence="4">Belongs to the RFX family.</text>
</comment>
<comment type="subcellular location">
    <subcellularLocation>
        <location evidence="1">Nucleus</location>
    </subcellularLocation>
</comment>
<feature type="compositionally biased region" description="Pro residues" evidence="5">
    <location>
        <begin position="433"/>
        <end position="453"/>
    </location>
</feature>
<dbReference type="PANTHER" id="PTHR12619">
    <property type="entry name" value="RFX TRANSCRIPTION FACTOR FAMILY"/>
    <property type="match status" value="1"/>
</dbReference>
<evidence type="ECO:0000256" key="5">
    <source>
        <dbReference type="SAM" id="MobiDB-lite"/>
    </source>
</evidence>
<feature type="region of interest" description="Disordered" evidence="5">
    <location>
        <begin position="358"/>
        <end position="473"/>
    </location>
</feature>
<name>A0A3Q0QW72_AMPCI</name>
<keyword evidence="3" id="KW-0539">Nucleus</keyword>
<dbReference type="Gene3D" id="6.10.140.1290">
    <property type="match status" value="1"/>
</dbReference>
<feature type="region of interest" description="Disordered" evidence="5">
    <location>
        <begin position="286"/>
        <end position="323"/>
    </location>
</feature>
<dbReference type="GO" id="GO:0005634">
    <property type="term" value="C:nucleus"/>
    <property type="evidence" value="ECO:0007669"/>
    <property type="project" value="UniProtKB-SubCell"/>
</dbReference>
<evidence type="ECO:0000313" key="7">
    <source>
        <dbReference type="Ensembl" id="ENSACIP00000001531.1"/>
    </source>
</evidence>
<evidence type="ECO:0000256" key="3">
    <source>
        <dbReference type="ARBA" id="ARBA00023242"/>
    </source>
</evidence>
<reference evidence="7" key="1">
    <citation type="submission" date="2025-08" db="UniProtKB">
        <authorList>
            <consortium name="Ensembl"/>
        </authorList>
    </citation>
    <scope>IDENTIFICATION</scope>
</reference>
<protein>
    <submittedName>
        <fullName evidence="7">Regulatory factor X, 5</fullName>
    </submittedName>
</protein>
<dbReference type="STRING" id="61819.ENSACIP00000001531"/>
<organism evidence="7 8">
    <name type="scientific">Amphilophus citrinellus</name>
    <name type="common">Midas cichlid</name>
    <name type="synonym">Cichlasoma citrinellum</name>
    <dbReference type="NCBI Taxonomy" id="61819"/>
    <lineage>
        <taxon>Eukaryota</taxon>
        <taxon>Metazoa</taxon>
        <taxon>Chordata</taxon>
        <taxon>Craniata</taxon>
        <taxon>Vertebrata</taxon>
        <taxon>Euteleostomi</taxon>
        <taxon>Actinopterygii</taxon>
        <taxon>Neopterygii</taxon>
        <taxon>Teleostei</taxon>
        <taxon>Neoteleostei</taxon>
        <taxon>Acanthomorphata</taxon>
        <taxon>Ovalentaria</taxon>
        <taxon>Cichlomorphae</taxon>
        <taxon>Cichliformes</taxon>
        <taxon>Cichlidae</taxon>
        <taxon>New World cichlids</taxon>
        <taxon>Cichlasomatinae</taxon>
        <taxon>Heroini</taxon>
        <taxon>Amphilophus</taxon>
    </lineage>
</organism>